<dbReference type="SMART" id="SM00028">
    <property type="entry name" value="TPR"/>
    <property type="match status" value="2"/>
</dbReference>
<feature type="compositionally biased region" description="Polar residues" evidence="3">
    <location>
        <begin position="512"/>
        <end position="524"/>
    </location>
</feature>
<accession>A0A1L0D8S0</accession>
<dbReference type="GO" id="GO:0060090">
    <property type="term" value="F:molecular adaptor activity"/>
    <property type="evidence" value="ECO:0007669"/>
    <property type="project" value="TreeGrafter"/>
</dbReference>
<feature type="region of interest" description="Disordered" evidence="3">
    <location>
        <begin position="479"/>
        <end position="528"/>
    </location>
</feature>
<feature type="compositionally biased region" description="Polar residues" evidence="3">
    <location>
        <begin position="733"/>
        <end position="743"/>
    </location>
</feature>
<evidence type="ECO:0000313" key="5">
    <source>
        <dbReference type="Proteomes" id="UP000182259"/>
    </source>
</evidence>
<dbReference type="GO" id="GO:0006620">
    <property type="term" value="P:post-translational protein targeting to endoplasmic reticulum membrane"/>
    <property type="evidence" value="ECO:0007669"/>
    <property type="project" value="TreeGrafter"/>
</dbReference>
<proteinExistence type="predicted"/>
<organism evidence="4 5">
    <name type="scientific">Sungouiella intermedia</name>
    <dbReference type="NCBI Taxonomy" id="45354"/>
    <lineage>
        <taxon>Eukaryota</taxon>
        <taxon>Fungi</taxon>
        <taxon>Dikarya</taxon>
        <taxon>Ascomycota</taxon>
        <taxon>Saccharomycotina</taxon>
        <taxon>Pichiomycetes</taxon>
        <taxon>Metschnikowiaceae</taxon>
        <taxon>Sungouiella</taxon>
    </lineage>
</organism>
<dbReference type="AlphaFoldDB" id="A0A1L0D8S0"/>
<dbReference type="InterPro" id="IPR047150">
    <property type="entry name" value="SGT"/>
</dbReference>
<dbReference type="Proteomes" id="UP000182259">
    <property type="component" value="Chromosome I"/>
</dbReference>
<feature type="region of interest" description="Disordered" evidence="3">
    <location>
        <begin position="705"/>
        <end position="783"/>
    </location>
</feature>
<dbReference type="SUPFAM" id="SSF48452">
    <property type="entry name" value="TPR-like"/>
    <property type="match status" value="1"/>
</dbReference>
<feature type="compositionally biased region" description="Polar residues" evidence="3">
    <location>
        <begin position="705"/>
        <end position="715"/>
    </location>
</feature>
<protein>
    <submittedName>
        <fullName evidence="4">CIC11C00000001318</fullName>
    </submittedName>
</protein>
<feature type="compositionally biased region" description="Low complexity" evidence="3">
    <location>
        <begin position="633"/>
        <end position="642"/>
    </location>
</feature>
<evidence type="ECO:0000256" key="1">
    <source>
        <dbReference type="ARBA" id="ARBA00022737"/>
    </source>
</evidence>
<feature type="compositionally biased region" description="Polar residues" evidence="3">
    <location>
        <begin position="479"/>
        <end position="494"/>
    </location>
</feature>
<feature type="compositionally biased region" description="Low complexity" evidence="3">
    <location>
        <begin position="749"/>
        <end position="768"/>
    </location>
</feature>
<dbReference type="EMBL" id="LT635764">
    <property type="protein sequence ID" value="SGZ48763.1"/>
    <property type="molecule type" value="Genomic_DNA"/>
</dbReference>
<dbReference type="GO" id="GO:0072380">
    <property type="term" value="C:TRC complex"/>
    <property type="evidence" value="ECO:0007669"/>
    <property type="project" value="TreeGrafter"/>
</dbReference>
<dbReference type="GO" id="GO:0016020">
    <property type="term" value="C:membrane"/>
    <property type="evidence" value="ECO:0007669"/>
    <property type="project" value="TreeGrafter"/>
</dbReference>
<dbReference type="PANTHER" id="PTHR45831:SF2">
    <property type="entry name" value="LD24721P"/>
    <property type="match status" value="1"/>
</dbReference>
<name>A0A1L0D8S0_9ASCO</name>
<keyword evidence="1" id="KW-0677">Repeat</keyword>
<gene>
    <name evidence="4" type="ORF">SAMEA4029009_CIC11G00000001318</name>
</gene>
<feature type="region of interest" description="Disordered" evidence="3">
    <location>
        <begin position="595"/>
        <end position="649"/>
    </location>
</feature>
<sequence length="783" mass="85103">MAKSLDSPSNEAAYNYAFALAMTAHLAEVEAKFLALPAEDFQSLEQTLWAQDMTTNFHLVREFGLRRLADYYRKDDLALNCPQGQYRHSLSYAMESQLLGPRVKVLNTITTEQILSKVDEPAQFTGVLLFVNQLRKKLYLILINATKVVVGSNVGDTQMFLSISQVLAEYLTHMASSLTEQLDIGALSMQIDSTVSHLRLEASGTSCDFHTLFRVFRAMLASQLQVSSANVDEQESTADLVCQLREQGNNLMHISSYPQAIKVYTEAISLCDWTCSNNVPQLYTNRAIAFIGLNCFPEAVSDLNAALRYDRTFTPAWAQLGYCQLNLGSGFLALQCFHTALRTVAGEIYPENFPEDQDLRAKFTENKMRTVVPQFVQKLVQSIILSDKRASQQLQSTESIREITARTRAILARLRATVSPEDLNYLSYSLDTSFDTFRSAASRANRTRPSILTPDVVQDIMAGNNMEATAVTILSPITFTPPTLRRNNGTNPSAASGADDDPVPPTPGADTPSENRATDTTATFNFGEDGIRNMLNNLGEALGDMVHTQTQEFFSQANQEAQPTADASVRTPVPAPAPPVVSAAAELARAAAQASASSTTAVTPSSGSSTSISPDSQTQVGEEARATENESETAAQTARAATSQPTNSSTFIRTVVQEPEAGNSQTAADFRNSIQNFLPDIRGNLGGIISLALRHHLDATRNQARRANNTTQAPSHPTPSVIRIHQRPLVSRPLTNPQTTHSSGRVAVTQTTAPQTATPASQSSTPQADANDDAEMPDAPDLD</sequence>
<feature type="region of interest" description="Disordered" evidence="3">
    <location>
        <begin position="555"/>
        <end position="574"/>
    </location>
</feature>
<dbReference type="PANTHER" id="PTHR45831">
    <property type="entry name" value="LD24721P"/>
    <property type="match status" value="1"/>
</dbReference>
<evidence type="ECO:0000313" key="4">
    <source>
        <dbReference type="EMBL" id="SGZ48763.1"/>
    </source>
</evidence>
<evidence type="ECO:0000256" key="2">
    <source>
        <dbReference type="ARBA" id="ARBA00022803"/>
    </source>
</evidence>
<dbReference type="Gene3D" id="1.25.40.10">
    <property type="entry name" value="Tetratricopeptide repeat domain"/>
    <property type="match status" value="1"/>
</dbReference>
<dbReference type="InterPro" id="IPR011990">
    <property type="entry name" value="TPR-like_helical_dom_sf"/>
</dbReference>
<feature type="compositionally biased region" description="Low complexity" evidence="3">
    <location>
        <begin position="595"/>
        <end position="613"/>
    </location>
</feature>
<keyword evidence="2" id="KW-0802">TPR repeat</keyword>
<dbReference type="InterPro" id="IPR019734">
    <property type="entry name" value="TPR_rpt"/>
</dbReference>
<reference evidence="4 5" key="1">
    <citation type="submission" date="2016-10" db="EMBL/GenBank/DDBJ databases">
        <authorList>
            <person name="de Groot N.N."/>
        </authorList>
    </citation>
    <scope>NUCLEOTIDE SEQUENCE [LARGE SCALE GENOMIC DNA]</scope>
    <source>
        <strain evidence="4 5">PYCC 4715</strain>
    </source>
</reference>
<feature type="compositionally biased region" description="Acidic residues" evidence="3">
    <location>
        <begin position="770"/>
        <end position="783"/>
    </location>
</feature>
<evidence type="ECO:0000256" key="3">
    <source>
        <dbReference type="SAM" id="MobiDB-lite"/>
    </source>
</evidence>